<reference evidence="5" key="3">
    <citation type="journal article" date="2005" name="Nature">
        <title>The map-based sequence of the rice genome.</title>
        <authorList>
            <consortium name="International rice genome sequencing project (IRGSP)"/>
            <person name="Matsumoto T."/>
            <person name="Wu J."/>
            <person name="Kanamori H."/>
            <person name="Katayose Y."/>
            <person name="Fujisawa M."/>
            <person name="Namiki N."/>
            <person name="Mizuno H."/>
            <person name="Yamamoto K."/>
            <person name="Antonio B.A."/>
            <person name="Baba T."/>
            <person name="Sakata K."/>
            <person name="Nagamura Y."/>
            <person name="Aoki H."/>
            <person name="Arikawa K."/>
            <person name="Arita K."/>
            <person name="Bito T."/>
            <person name="Chiden Y."/>
            <person name="Fujitsuka N."/>
            <person name="Fukunaka R."/>
            <person name="Hamada M."/>
            <person name="Harada C."/>
            <person name="Hayashi A."/>
            <person name="Hijishita S."/>
            <person name="Honda M."/>
            <person name="Hosokawa S."/>
            <person name="Ichikawa Y."/>
            <person name="Idonuma A."/>
            <person name="Iijima M."/>
            <person name="Ikeda M."/>
            <person name="Ikeno M."/>
            <person name="Ito K."/>
            <person name="Ito S."/>
            <person name="Ito T."/>
            <person name="Ito Y."/>
            <person name="Ito Y."/>
            <person name="Iwabuchi A."/>
            <person name="Kamiya K."/>
            <person name="Karasawa W."/>
            <person name="Kurita K."/>
            <person name="Katagiri S."/>
            <person name="Kikuta A."/>
            <person name="Kobayashi H."/>
            <person name="Kobayashi N."/>
            <person name="Machita K."/>
            <person name="Maehara T."/>
            <person name="Masukawa M."/>
            <person name="Mizubayashi T."/>
            <person name="Mukai Y."/>
            <person name="Nagasaki H."/>
            <person name="Nagata Y."/>
            <person name="Naito S."/>
            <person name="Nakashima M."/>
            <person name="Nakama Y."/>
            <person name="Nakamichi Y."/>
            <person name="Nakamura M."/>
            <person name="Meguro A."/>
            <person name="Negishi M."/>
            <person name="Ohta I."/>
            <person name="Ohta T."/>
            <person name="Okamoto M."/>
            <person name="Ono N."/>
            <person name="Saji S."/>
            <person name="Sakaguchi M."/>
            <person name="Sakai K."/>
            <person name="Shibata M."/>
            <person name="Shimokawa T."/>
            <person name="Song J."/>
            <person name="Takazaki Y."/>
            <person name="Terasawa K."/>
            <person name="Tsugane M."/>
            <person name="Tsuji K."/>
            <person name="Ueda S."/>
            <person name="Waki K."/>
            <person name="Yamagata H."/>
            <person name="Yamamoto M."/>
            <person name="Yamamoto S."/>
            <person name="Yamane H."/>
            <person name="Yoshiki S."/>
            <person name="Yoshihara R."/>
            <person name="Yukawa K."/>
            <person name="Zhong H."/>
            <person name="Yano M."/>
            <person name="Yuan Q."/>
            <person name="Ouyang S."/>
            <person name="Liu J."/>
            <person name="Jones K.M."/>
            <person name="Gansberger K."/>
            <person name="Moffat K."/>
            <person name="Hill J."/>
            <person name="Bera J."/>
            <person name="Fadrosh D."/>
            <person name="Jin S."/>
            <person name="Johri S."/>
            <person name="Kim M."/>
            <person name="Overton L."/>
            <person name="Reardon M."/>
            <person name="Tsitrin T."/>
            <person name="Vuong H."/>
            <person name="Weaver B."/>
            <person name="Ciecko A."/>
            <person name="Tallon L."/>
            <person name="Jackson J."/>
            <person name="Pai G."/>
            <person name="Aken S.V."/>
            <person name="Utterback T."/>
            <person name="Reidmuller S."/>
            <person name="Feldblyum T."/>
            <person name="Hsiao J."/>
            <person name="Zismann V."/>
            <person name="Iobst S."/>
            <person name="de Vazeille A.R."/>
            <person name="Buell C.R."/>
            <person name="Ying K."/>
            <person name="Li Y."/>
            <person name="Lu T."/>
            <person name="Huang Y."/>
            <person name="Zhao Q."/>
            <person name="Feng Q."/>
            <person name="Zhang L."/>
            <person name="Zhu J."/>
            <person name="Weng Q."/>
            <person name="Mu J."/>
            <person name="Lu Y."/>
            <person name="Fan D."/>
            <person name="Liu Y."/>
            <person name="Guan J."/>
            <person name="Zhang Y."/>
            <person name="Yu S."/>
            <person name="Liu X."/>
            <person name="Zhang Y."/>
            <person name="Hong G."/>
            <person name="Han B."/>
            <person name="Choisne N."/>
            <person name="Demange N."/>
            <person name="Orjeda G."/>
            <person name="Samain S."/>
            <person name="Cattolico L."/>
            <person name="Pelletier E."/>
            <person name="Couloux A."/>
            <person name="Segurens B."/>
            <person name="Wincker P."/>
            <person name="D'Hont A."/>
            <person name="Scarpelli C."/>
            <person name="Weissenbach J."/>
            <person name="Salanoubat M."/>
            <person name="Quetier F."/>
            <person name="Yu Y."/>
            <person name="Kim H.R."/>
            <person name="Rambo T."/>
            <person name="Currie J."/>
            <person name="Collura K."/>
            <person name="Luo M."/>
            <person name="Yang T."/>
            <person name="Ammiraju J.S.S."/>
            <person name="Engler F."/>
            <person name="Soderlund C."/>
            <person name="Wing R.A."/>
            <person name="Palmer L.E."/>
            <person name="de la Bastide M."/>
            <person name="Spiegel L."/>
            <person name="Nascimento L."/>
            <person name="Zutavern T."/>
            <person name="O'Shaughnessy A."/>
            <person name="Dike S."/>
            <person name="Dedhia N."/>
            <person name="Preston R."/>
            <person name="Balija V."/>
            <person name="McCombie W.R."/>
            <person name="Chow T."/>
            <person name="Chen H."/>
            <person name="Chung M."/>
            <person name="Chen C."/>
            <person name="Shaw J."/>
            <person name="Wu H."/>
            <person name="Hsiao K."/>
            <person name="Chao Y."/>
            <person name="Chu M."/>
            <person name="Cheng C."/>
            <person name="Hour A."/>
            <person name="Lee P."/>
            <person name="Lin S."/>
            <person name="Lin Y."/>
            <person name="Liou J."/>
            <person name="Liu S."/>
            <person name="Hsing Y."/>
            <person name="Raghuvanshi S."/>
            <person name="Mohanty A."/>
            <person name="Bharti A.K."/>
            <person name="Gaur A."/>
            <person name="Gupta V."/>
            <person name="Kumar D."/>
            <person name="Ravi V."/>
            <person name="Vij S."/>
            <person name="Kapur A."/>
            <person name="Khurana P."/>
            <person name="Khurana P."/>
            <person name="Khurana J.P."/>
            <person name="Tyagi A.K."/>
            <person name="Gaikwad K."/>
            <person name="Singh A."/>
            <person name="Dalal V."/>
            <person name="Srivastava S."/>
            <person name="Dixit A."/>
            <person name="Pal A.K."/>
            <person name="Ghazi I.A."/>
            <person name="Yadav M."/>
            <person name="Pandit A."/>
            <person name="Bhargava A."/>
            <person name="Sureshbabu K."/>
            <person name="Batra K."/>
            <person name="Sharma T.R."/>
            <person name="Mohapatra T."/>
            <person name="Singh N.K."/>
            <person name="Messing J."/>
            <person name="Nelson A.B."/>
            <person name="Fuks G."/>
            <person name="Kavchok S."/>
            <person name="Keizer G."/>
            <person name="Linton E."/>
            <person name="Llaca V."/>
            <person name="Song R."/>
            <person name="Tanyolac B."/>
            <person name="Young S."/>
            <person name="Ho-Il K."/>
            <person name="Hahn J.H."/>
            <person name="Sangsakoo G."/>
            <person name="Vanavichit A."/>
            <person name="de Mattos Luiz.A.T."/>
            <person name="Zimmer P.D."/>
            <person name="Malone G."/>
            <person name="Dellagostin O."/>
            <person name="de Oliveira A.C."/>
            <person name="Bevan M."/>
            <person name="Bancroft I."/>
            <person name="Minx P."/>
            <person name="Cordum H."/>
            <person name="Wilson R."/>
            <person name="Cheng Z."/>
            <person name="Jin W."/>
            <person name="Jiang J."/>
            <person name="Leong S.A."/>
            <person name="Iwama H."/>
            <person name="Gojobori T."/>
            <person name="Itoh T."/>
            <person name="Niimura Y."/>
            <person name="Fujii Y."/>
            <person name="Habara T."/>
            <person name="Sakai H."/>
            <person name="Sato Y."/>
            <person name="Wilson G."/>
            <person name="Kumar K."/>
            <person name="McCouch S."/>
            <person name="Juretic N."/>
            <person name="Hoen D."/>
            <person name="Wright S."/>
            <person name="Bruskiewich R."/>
            <person name="Bureau T."/>
            <person name="Miyao A."/>
            <person name="Hirochika H."/>
            <person name="Nishikawa T."/>
            <person name="Kadowaki K."/>
            <person name="Sugiura M."/>
            <person name="Burr B."/>
            <person name="Sasaki T."/>
        </authorList>
    </citation>
    <scope>NUCLEOTIDE SEQUENCE [LARGE SCALE GENOMIC DNA]</scope>
    <source>
        <strain evidence="5">cv. Nipponbare</strain>
    </source>
</reference>
<dbReference type="EMBL" id="AC092388">
    <property type="protein sequence ID" value="AAM22745.1"/>
    <property type="molecule type" value="Genomic_DNA"/>
</dbReference>
<proteinExistence type="predicted"/>
<accession>Q8L572</accession>
<organism evidence="3 5">
    <name type="scientific">Oryza sativa subsp. japonica</name>
    <name type="common">Rice</name>
    <dbReference type="NCBI Taxonomy" id="39947"/>
    <lineage>
        <taxon>Eukaryota</taxon>
        <taxon>Viridiplantae</taxon>
        <taxon>Streptophyta</taxon>
        <taxon>Embryophyta</taxon>
        <taxon>Tracheophyta</taxon>
        <taxon>Spermatophyta</taxon>
        <taxon>Magnoliopsida</taxon>
        <taxon>Liliopsida</taxon>
        <taxon>Poales</taxon>
        <taxon>Poaceae</taxon>
        <taxon>BOP clade</taxon>
        <taxon>Oryzoideae</taxon>
        <taxon>Oryzeae</taxon>
        <taxon>Oryzinae</taxon>
        <taxon>Oryza</taxon>
        <taxon>Oryza sativa</taxon>
    </lineage>
</organism>
<evidence type="ECO:0000313" key="5">
    <source>
        <dbReference type="Proteomes" id="UP000000763"/>
    </source>
</evidence>
<evidence type="ECO:0000313" key="4">
    <source>
        <dbReference type="EMBL" id="AAM44886.1"/>
    </source>
</evidence>
<feature type="region of interest" description="Disordered" evidence="1">
    <location>
        <begin position="342"/>
        <end position="365"/>
    </location>
</feature>
<reference evidence="4" key="1">
    <citation type="submission" date="2002-05" db="EMBL/GenBank/DDBJ databases">
        <title>Rice Genomic Sequence.</title>
        <authorList>
            <person name="Wing R.A."/>
            <person name="Yu Y."/>
            <person name="Yang T.J."/>
            <person name="Nah G."/>
            <person name="Soderlund C."/>
            <person name="Chen M."/>
            <person name="Kim H.-R."/>
            <person name="Rambo T."/>
            <person name="Saski C."/>
            <person name="Henry D."/>
            <person name="Oates R."/>
            <person name="Simmons J."/>
        </authorList>
    </citation>
    <scope>NUCLEOTIDE SEQUENCE</scope>
</reference>
<feature type="compositionally biased region" description="Basic and acidic residues" evidence="1">
    <location>
        <begin position="267"/>
        <end position="279"/>
    </location>
</feature>
<dbReference type="EMBL" id="AC122144">
    <property type="protein sequence ID" value="AAM44886.1"/>
    <property type="molecule type" value="Genomic_DNA"/>
</dbReference>
<keyword evidence="2" id="KW-0732">Signal</keyword>
<reference evidence="3" key="2">
    <citation type="submission" date="2002-05" db="EMBL/GenBank/DDBJ databases">
        <authorList>
            <person name="Buell R."/>
        </authorList>
    </citation>
    <scope>NUCLEOTIDE SEQUENCE</scope>
</reference>
<feature type="chain" id="PRO_5010146376" evidence="2">
    <location>
        <begin position="23"/>
        <end position="378"/>
    </location>
</feature>
<reference evidence="5" key="5">
    <citation type="journal article" date="2008" name="Nucleic Acids Res.">
        <title>The rice annotation project database (RAP-DB): 2008 update.</title>
        <authorList>
            <consortium name="The rice annotation project (RAP)"/>
        </authorList>
    </citation>
    <scope>GENOME REANNOTATION</scope>
    <source>
        <strain evidence="5">cv. Nipponbare</strain>
    </source>
</reference>
<name>Q8L572_ORYSJ</name>
<dbReference type="Proteomes" id="UP000000763">
    <property type="component" value="Chromosome 10"/>
</dbReference>
<evidence type="ECO:0000256" key="1">
    <source>
        <dbReference type="SAM" id="MobiDB-lite"/>
    </source>
</evidence>
<evidence type="ECO:0000313" key="3">
    <source>
        <dbReference type="EMBL" id="AAM22745.1"/>
    </source>
</evidence>
<gene>
    <name evidence="4" type="ORF">OSJNAa0011L09.9</name>
    <name evidence="3" type="ORF">OSJNBa0011L09.5</name>
</gene>
<feature type="region of interest" description="Disordered" evidence="1">
    <location>
        <begin position="267"/>
        <end position="291"/>
    </location>
</feature>
<feature type="region of interest" description="Disordered" evidence="1">
    <location>
        <begin position="49"/>
        <end position="76"/>
    </location>
</feature>
<dbReference type="AlphaFoldDB" id="Q8L572"/>
<protein>
    <submittedName>
        <fullName evidence="3">Uncharacterized protein</fullName>
    </submittedName>
</protein>
<feature type="signal peptide" evidence="2">
    <location>
        <begin position="1"/>
        <end position="22"/>
    </location>
</feature>
<sequence>MTRDVEAGSLFVLFPLLSLTHSLSFSLSLSQVSSCAGVGRVTAGCWHVGTGSGQRRGKQRRERRTPGGSQSGGPCLHLLPSSSPLHDASGHRGGQHPGGHCRRGVLWRSVPSGMPRVSGCLCQISSVLVCPSSRASGRRGRRRRSGLYPACLSSNAARRVALRFTIDAPSRRLVVVYADQMPWFRYSAVAAHNPGSLPEFAAPASISHASADRPPSLATANSNKQIKKWEAACICSRKESVRAMYGLKKLPGESVWESEADVEEINVRRVAPRETKDRSGGGGGSLRPLSPPAADQTVVVVAASAAIVCASSSGPVQQRIRWLLLPLPGVAMRPGAAAGLGAGVTEGGNVDDNNNNDDDDHEEGGRGRWLGLGFGFYF</sequence>
<reference evidence="3" key="4">
    <citation type="submission" date="2005-04" db="EMBL/GenBank/DDBJ databases">
        <title>Oryza sativa chromosome 10 BAC OSJNBa0011L09 genomic sequence.</title>
        <authorList>
            <person name="Buell C.R."/>
            <person name="Yuan Q."/>
            <person name="Ouyang S."/>
            <person name="Liu J."/>
            <person name="Gansberger K."/>
            <person name="Kim M.M."/>
            <person name="Overton II L.L."/>
            <person name="Bera J.J."/>
            <person name="Tsitrin T."/>
            <person name="Krol M.I."/>
            <person name="Jarrahi B.B."/>
            <person name="Jin S.S."/>
            <person name="Koo H."/>
            <person name="Zismann V."/>
            <person name="Hsiao J."/>
            <person name="Blunt S."/>
            <person name="Vanaken S.S."/>
            <person name="Utterback T.T."/>
            <person name="Feldblyum T.V."/>
            <person name="Yang Q.Q."/>
            <person name="Haas B.J."/>
            <person name="Suh B.B."/>
            <person name="Peterson J.J."/>
            <person name="Quackenbush J."/>
            <person name="White O."/>
            <person name="Salzberg S.L."/>
            <person name="Fraser C.M."/>
        </authorList>
    </citation>
    <scope>NUCLEOTIDE SEQUENCE</scope>
</reference>
<evidence type="ECO:0000256" key="2">
    <source>
        <dbReference type="SAM" id="SignalP"/>
    </source>
</evidence>